<dbReference type="EMBL" id="CP042430">
    <property type="protein sequence ID" value="QEC48344.1"/>
    <property type="molecule type" value="Genomic_DNA"/>
</dbReference>
<dbReference type="PANTHER" id="PTHR14969">
    <property type="entry name" value="SPHINGOSINE-1-PHOSPHATE PHOSPHOHYDROLASE"/>
    <property type="match status" value="1"/>
</dbReference>
<feature type="compositionally biased region" description="Basic and acidic residues" evidence="1">
    <location>
        <begin position="21"/>
        <end position="44"/>
    </location>
</feature>
<evidence type="ECO:0000256" key="1">
    <source>
        <dbReference type="SAM" id="MobiDB-lite"/>
    </source>
</evidence>
<keyword evidence="2" id="KW-1133">Transmembrane helix</keyword>
<dbReference type="AlphaFoldDB" id="A0A5B8U5H4"/>
<evidence type="ECO:0000256" key="2">
    <source>
        <dbReference type="SAM" id="Phobius"/>
    </source>
</evidence>
<evidence type="ECO:0000313" key="4">
    <source>
        <dbReference type="EMBL" id="QEC48344.1"/>
    </source>
</evidence>
<gene>
    <name evidence="4" type="ORF">FSW04_12715</name>
</gene>
<dbReference type="InterPro" id="IPR036938">
    <property type="entry name" value="PAP2/HPO_sf"/>
</dbReference>
<dbReference type="Proteomes" id="UP000321805">
    <property type="component" value="Chromosome"/>
</dbReference>
<evidence type="ECO:0000313" key="5">
    <source>
        <dbReference type="Proteomes" id="UP000321805"/>
    </source>
</evidence>
<dbReference type="Pfam" id="PF01569">
    <property type="entry name" value="PAP2"/>
    <property type="match status" value="1"/>
</dbReference>
<reference evidence="4 5" key="1">
    <citation type="journal article" date="2018" name="J. Microbiol.">
        <title>Baekduia soli gen. nov., sp. nov., a novel bacterium isolated from the soil of Baekdu Mountain and proposal of a novel family name, Baekduiaceae fam. nov.</title>
        <authorList>
            <person name="An D.S."/>
            <person name="Siddiqi M.Z."/>
            <person name="Kim K.H."/>
            <person name="Yu H.S."/>
            <person name="Im W.T."/>
        </authorList>
    </citation>
    <scope>NUCLEOTIDE SEQUENCE [LARGE SCALE GENOMIC DNA]</scope>
    <source>
        <strain evidence="4 5">BR7-21</strain>
    </source>
</reference>
<sequence>MREPVGRGSRPGRRVRHGPRRRLDGRARGDGRPDDGRDGRRGRVTDAPGARCAVRGLRHRHGRREHDDGRPGRHDGHRLGHVELDGRVALARDEPRRLAGGPAARPRRLGGPPPRRRVELPRGRADRHRGRGRRRRGRAAPPAPPAKDPRRSARARRAAPGTRDLTADARPPHPDSPVAASAVTVCEGRAKRPPCTKEPTATVDYRIAHALDRFSTRHDGFEDVLRAYVMASEYLFIALVVVLVLAALVRREHLTRATGIVAGASAAVALLIGKVISTAADRPRPFVSHHSIVDFLAHAPDPGMPSDHATAAFAIGTAILLAHRRLGTLVLLAATVVALGRVFLGVHYLSDVAAGAALGAASAVAVTHLARRLPDIRLPLVTRA</sequence>
<proteinExistence type="predicted"/>
<dbReference type="InterPro" id="IPR000326">
    <property type="entry name" value="PAP2/HPO"/>
</dbReference>
<feature type="transmembrane region" description="Helical" evidence="2">
    <location>
        <begin position="352"/>
        <end position="370"/>
    </location>
</feature>
<dbReference type="SMART" id="SM00014">
    <property type="entry name" value="acidPPc"/>
    <property type="match status" value="1"/>
</dbReference>
<name>A0A5B8U5H4_9ACTN</name>
<dbReference type="SUPFAM" id="SSF48317">
    <property type="entry name" value="Acid phosphatase/Vanadium-dependent haloperoxidase"/>
    <property type="match status" value="1"/>
</dbReference>
<dbReference type="OrthoDB" id="5289372at2"/>
<feature type="transmembrane region" description="Helical" evidence="2">
    <location>
        <begin position="326"/>
        <end position="346"/>
    </location>
</feature>
<feature type="compositionally biased region" description="Basic residues" evidence="1">
    <location>
        <begin position="125"/>
        <end position="138"/>
    </location>
</feature>
<feature type="compositionally biased region" description="Basic residues" evidence="1">
    <location>
        <begin position="10"/>
        <end position="20"/>
    </location>
</feature>
<feature type="transmembrane region" description="Helical" evidence="2">
    <location>
        <begin position="227"/>
        <end position="248"/>
    </location>
</feature>
<evidence type="ECO:0000259" key="3">
    <source>
        <dbReference type="SMART" id="SM00014"/>
    </source>
</evidence>
<protein>
    <submittedName>
        <fullName evidence="4">Phosphatase PAP2 family protein</fullName>
    </submittedName>
</protein>
<feature type="compositionally biased region" description="Basic and acidic residues" evidence="1">
    <location>
        <begin position="64"/>
        <end position="97"/>
    </location>
</feature>
<accession>A0A5B8U5H4</accession>
<dbReference type="Gene3D" id="1.20.144.10">
    <property type="entry name" value="Phosphatidic acid phosphatase type 2/haloperoxidase"/>
    <property type="match status" value="1"/>
</dbReference>
<keyword evidence="2" id="KW-0472">Membrane</keyword>
<feature type="domain" description="Phosphatidic acid phosphatase type 2/haloperoxidase" evidence="3">
    <location>
        <begin position="258"/>
        <end position="367"/>
    </location>
</feature>
<keyword evidence="2" id="KW-0812">Transmembrane</keyword>
<dbReference type="PANTHER" id="PTHR14969:SF13">
    <property type="entry name" value="AT30094P"/>
    <property type="match status" value="1"/>
</dbReference>
<dbReference type="KEGG" id="bsol:FSW04_12715"/>
<keyword evidence="5" id="KW-1185">Reference proteome</keyword>
<organism evidence="4 5">
    <name type="scientific">Baekduia soli</name>
    <dbReference type="NCBI Taxonomy" id="496014"/>
    <lineage>
        <taxon>Bacteria</taxon>
        <taxon>Bacillati</taxon>
        <taxon>Actinomycetota</taxon>
        <taxon>Thermoleophilia</taxon>
        <taxon>Solirubrobacterales</taxon>
        <taxon>Baekduiaceae</taxon>
        <taxon>Baekduia</taxon>
    </lineage>
</organism>
<feature type="region of interest" description="Disordered" evidence="1">
    <location>
        <begin position="1"/>
        <end position="179"/>
    </location>
</feature>